<dbReference type="EMBL" id="JAKFHA010000001">
    <property type="protein sequence ID" value="MCF2525821.1"/>
    <property type="molecule type" value="Genomic_DNA"/>
</dbReference>
<protein>
    <submittedName>
        <fullName evidence="1">Uncharacterized protein</fullName>
    </submittedName>
</protein>
<keyword evidence="2" id="KW-1185">Reference proteome</keyword>
<gene>
    <name evidence="1" type="ORF">LZ495_01085</name>
</gene>
<sequence length="353" mass="38146">MSYLRRELFARLFELAPGLVETDERLQLPRASGSYKWQFVSTDDPAADDDPEAFAPDGLIARWPDRAARPDLVVVLEVVGGDDARQAERWPGYVQDASLRFGCPAELFVVAPEEKLSVWAARAFDTQLVSGWPDAEEHSGVETPADVAPDCADWFCVVGPSACMSRSACVGVPGTSAAGSPWRSLPRDLSVPGAAGLRADTVLARTSPESGEPDLIVIVEVQRAPDEAKRARWVRYLCAATMRYECPVRLCVVCPDPAVADWAAQPLDLRMHGVRVAPLVVGPEDVPAIVDPRVAAQSPEWTMLSAMMHPDRPEVTRALMAAFADPATSTRFEEWLAQDTPEAVGEGAVAAAS</sequence>
<comment type="caution">
    <text evidence="1">The sequence shown here is derived from an EMBL/GenBank/DDBJ whole genome shotgun (WGS) entry which is preliminary data.</text>
</comment>
<evidence type="ECO:0000313" key="1">
    <source>
        <dbReference type="EMBL" id="MCF2525821.1"/>
    </source>
</evidence>
<name>A0AA41PU98_9ACTN</name>
<proteinExistence type="predicted"/>
<dbReference type="Proteomes" id="UP001165378">
    <property type="component" value="Unassembled WGS sequence"/>
</dbReference>
<dbReference type="RefSeq" id="WP_235049846.1">
    <property type="nucleotide sequence ID" value="NZ_JAKFHA010000001.1"/>
</dbReference>
<organism evidence="1 2">
    <name type="scientific">Yinghuangia soli</name>
    <dbReference type="NCBI Taxonomy" id="2908204"/>
    <lineage>
        <taxon>Bacteria</taxon>
        <taxon>Bacillati</taxon>
        <taxon>Actinomycetota</taxon>
        <taxon>Actinomycetes</taxon>
        <taxon>Kitasatosporales</taxon>
        <taxon>Streptomycetaceae</taxon>
        <taxon>Yinghuangia</taxon>
    </lineage>
</organism>
<accession>A0AA41PU98</accession>
<evidence type="ECO:0000313" key="2">
    <source>
        <dbReference type="Proteomes" id="UP001165378"/>
    </source>
</evidence>
<dbReference type="AlphaFoldDB" id="A0AA41PU98"/>
<reference evidence="1" key="1">
    <citation type="submission" date="2022-01" db="EMBL/GenBank/DDBJ databases">
        <title>Genome-Based Taxonomic Classification of the Phylum Actinobacteria.</title>
        <authorList>
            <person name="Gao Y."/>
        </authorList>
    </citation>
    <scope>NUCLEOTIDE SEQUENCE</scope>
    <source>
        <strain evidence="1">KLBMP 8922</strain>
    </source>
</reference>